<dbReference type="AlphaFoldDB" id="A0AA84ZTR0"/>
<accession>A0AA84ZTR0</accession>
<evidence type="ECO:0000313" key="2">
    <source>
        <dbReference type="Proteomes" id="UP000050790"/>
    </source>
</evidence>
<dbReference type="PROSITE" id="PS50878">
    <property type="entry name" value="RT_POL"/>
    <property type="match status" value="1"/>
</dbReference>
<dbReference type="InterPro" id="IPR043502">
    <property type="entry name" value="DNA/RNA_pol_sf"/>
</dbReference>
<name>A0AA84ZTR0_9TREM</name>
<dbReference type="InterPro" id="IPR036691">
    <property type="entry name" value="Endo/exonu/phosph_ase_sf"/>
</dbReference>
<dbReference type="Proteomes" id="UP000050790">
    <property type="component" value="Unassembled WGS sequence"/>
</dbReference>
<dbReference type="CDD" id="cd01650">
    <property type="entry name" value="RT_nLTR_like"/>
    <property type="match status" value="1"/>
</dbReference>
<dbReference type="GO" id="GO:0003824">
    <property type="term" value="F:catalytic activity"/>
    <property type="evidence" value="ECO:0007669"/>
    <property type="project" value="InterPro"/>
</dbReference>
<dbReference type="Gene3D" id="3.60.10.10">
    <property type="entry name" value="Endonuclease/exonuclease/phosphatase"/>
    <property type="match status" value="1"/>
</dbReference>
<proteinExistence type="predicted"/>
<dbReference type="PANTHER" id="PTHR33332">
    <property type="entry name" value="REVERSE TRANSCRIPTASE DOMAIN-CONTAINING PROTEIN"/>
    <property type="match status" value="1"/>
</dbReference>
<dbReference type="InterPro" id="IPR000477">
    <property type="entry name" value="RT_dom"/>
</dbReference>
<dbReference type="SUPFAM" id="SSF56219">
    <property type="entry name" value="DNase I-like"/>
    <property type="match status" value="1"/>
</dbReference>
<dbReference type="SUPFAM" id="SSF56672">
    <property type="entry name" value="DNA/RNA polymerases"/>
    <property type="match status" value="1"/>
</dbReference>
<protein>
    <recommendedName>
        <fullName evidence="1">Reverse transcriptase domain-containing protein</fullName>
    </recommendedName>
</protein>
<evidence type="ECO:0000313" key="3">
    <source>
        <dbReference type="WBParaSite" id="SMRG1_47010.1"/>
    </source>
</evidence>
<reference evidence="3" key="1">
    <citation type="submission" date="2023-11" db="UniProtKB">
        <authorList>
            <consortium name="WormBaseParasite"/>
        </authorList>
    </citation>
    <scope>IDENTIFICATION</scope>
</reference>
<organism evidence="2 3">
    <name type="scientific">Schistosoma margrebowiei</name>
    <dbReference type="NCBI Taxonomy" id="48269"/>
    <lineage>
        <taxon>Eukaryota</taxon>
        <taxon>Metazoa</taxon>
        <taxon>Spiralia</taxon>
        <taxon>Lophotrochozoa</taxon>
        <taxon>Platyhelminthes</taxon>
        <taxon>Trematoda</taxon>
        <taxon>Digenea</taxon>
        <taxon>Strigeidida</taxon>
        <taxon>Schistosomatoidea</taxon>
        <taxon>Schistosomatidae</taxon>
        <taxon>Schistosoma</taxon>
    </lineage>
</organism>
<evidence type="ECO:0000259" key="1">
    <source>
        <dbReference type="PROSITE" id="PS50878"/>
    </source>
</evidence>
<feature type="domain" description="Reverse transcriptase" evidence="1">
    <location>
        <begin position="493"/>
        <end position="739"/>
    </location>
</feature>
<dbReference type="Pfam" id="PF00078">
    <property type="entry name" value="RVT_1"/>
    <property type="match status" value="1"/>
</dbReference>
<dbReference type="Pfam" id="PF14529">
    <property type="entry name" value="Exo_endo_phos_2"/>
    <property type="match status" value="1"/>
</dbReference>
<sequence length="969" mass="111432">MSINGTTNCDLYSNLLHYDDSEFLILSFNARSLSNKIIHLKTLLFLVNPTIVLITETWCNSSISDHSLNVDNYVFFRTDRCYGIGGGTIIYVRSDIQACKFEDKSLDAIEDSTWVTVNCGSQNYLLVGCIYRPPHADTKFDRLLTNIFSIASHQPHTFKIVGGDFNLPKITWGLTPVPGRYNKLVETLEICGWVQQVRKPTRGNNTLDLMFTINIDSISVHTSHEFFMSDHRVVLSIIHSLNAIQLNSKASMTYQSRYFDQQTWKRTETLIQCLPWETYFTTNNVDIALSNLYHNLIYCLDCTAPVIDRVAYNANRGQNTFKRKLRKLKYRYYEQNDVYALQSILKLINRNASSKRKYFMNIENKALRSQSPELSILRLFKSRVKSNSLGTTKFFIVNGSIVNDPNTICEQFSKHFSQCYKTGTESSSITFPMLTSRHLSKIDFTPSAIKQAITALKKSYDGGPDGIPTSFVKYGSREFPLFCLKLFNLSMEYGTYPSVWKTSLITPRFKTGPRSDIINYRPINLTSVLSRTMEKIIHKQLLSFLLSASLISPSQHGFMTKRSCFTSHLEFFDQITQRRDVGQSVIILYFDFSKAFDSVSHKLLLLKLSSFGIQNPLLSWLKSFLEERSQIVRFGSCYSKPVNVTSGVIQGSVVGPLLFLLFINDVCSLFQYGKPFLFADDLKVVYSFSSPMKESYISAVIQEEINKLYEWTISWNMPLNVDKSGFIHIGRCLNLNLTVQTHTLKPLNTVRDLGLRYSNSLNFSEHIISQVSKARKLIGLIMINFNNIESRLLLYRKCILPILEYGILVYSNCRHNDLIRIEGVQRKFTKAVLGYSDNKDYYQRCQQLNLEPLWIRRIKLNLVFIYRLINGISYSSVSTPSYLIISSHNLRNKENILAIPRTHTNLRQNFFLICYSTMWNRLPVNLRCSETTTRFKSLLDDFLSESGLCHLLNINVFNNDLYKQGPSSI</sequence>
<dbReference type="WBParaSite" id="SMRG1_47010.1">
    <property type="protein sequence ID" value="SMRG1_47010.1"/>
    <property type="gene ID" value="SMRG1_47010"/>
</dbReference>
<dbReference type="InterPro" id="IPR005135">
    <property type="entry name" value="Endo/exonuclease/phosphatase"/>
</dbReference>